<accession>A0A1C3P168</accession>
<dbReference type="InterPro" id="IPR036038">
    <property type="entry name" value="Aminotransferase-like"/>
</dbReference>
<dbReference type="InterPro" id="IPR043131">
    <property type="entry name" value="BCAT-like_N"/>
</dbReference>
<dbReference type="InterPro" id="IPR001544">
    <property type="entry name" value="Aminotrans_IV"/>
</dbReference>
<evidence type="ECO:0000313" key="2">
    <source>
        <dbReference type="Proteomes" id="UP000199013"/>
    </source>
</evidence>
<gene>
    <name evidence="1" type="ORF">FDG2_3842</name>
</gene>
<sequence>MELDGAPLDINDLAALALTNYGHFTTMRIDHQRVRGLSLHLKRLAHDCRLLFDADLDVDRIRHLARRAVAGGTASCMVRITVFDPALEVGHPGVAAQPHVLVTTRPAPALPLPPLRVQSVAYSRNMPAVKHVGLFDTLRYRRAAQLNGFDDVLFTDAASFVSEGATWNIGFFDGNQVIWPDADCLLGVTVELLRRTHERAVTAPVDRAALLGMQAAFATNTAVGVRAIAAVDDRELANDHPIVETLRREYLDIPGEPL</sequence>
<keyword evidence="2" id="KW-1185">Reference proteome</keyword>
<name>A0A1C3P168_9ACTN</name>
<dbReference type="AlphaFoldDB" id="A0A1C3P168"/>
<dbReference type="InterPro" id="IPR043132">
    <property type="entry name" value="BCAT-like_C"/>
</dbReference>
<dbReference type="Proteomes" id="UP000199013">
    <property type="component" value="Unassembled WGS sequence"/>
</dbReference>
<dbReference type="EMBL" id="FLUV01001615">
    <property type="protein sequence ID" value="SBW23569.1"/>
    <property type="molecule type" value="Genomic_DNA"/>
</dbReference>
<protein>
    <submittedName>
        <fullName evidence="1">Class IV aminotransferase</fullName>
    </submittedName>
</protein>
<keyword evidence="1" id="KW-0808">Transferase</keyword>
<dbReference type="GO" id="GO:0008483">
    <property type="term" value="F:transaminase activity"/>
    <property type="evidence" value="ECO:0007669"/>
    <property type="project" value="UniProtKB-KW"/>
</dbReference>
<dbReference type="NCBIfam" id="NF006734">
    <property type="entry name" value="PRK09266.1"/>
    <property type="match status" value="1"/>
</dbReference>
<dbReference type="Gene3D" id="3.30.470.10">
    <property type="match status" value="1"/>
</dbReference>
<reference evidence="2" key="1">
    <citation type="submission" date="2016-02" db="EMBL/GenBank/DDBJ databases">
        <authorList>
            <person name="Wibberg D."/>
        </authorList>
    </citation>
    <scope>NUCLEOTIDE SEQUENCE [LARGE SCALE GENOMIC DNA]</scope>
</reference>
<proteinExistence type="predicted"/>
<dbReference type="SUPFAM" id="SSF56752">
    <property type="entry name" value="D-aminoacid aminotransferase-like PLP-dependent enzymes"/>
    <property type="match status" value="1"/>
</dbReference>
<keyword evidence="1" id="KW-0032">Aminotransferase</keyword>
<organism evidence="1 2">
    <name type="scientific">Candidatus Protofrankia californiensis</name>
    <dbReference type="NCBI Taxonomy" id="1839754"/>
    <lineage>
        <taxon>Bacteria</taxon>
        <taxon>Bacillati</taxon>
        <taxon>Actinomycetota</taxon>
        <taxon>Actinomycetes</taxon>
        <taxon>Frankiales</taxon>
        <taxon>Frankiaceae</taxon>
        <taxon>Protofrankia</taxon>
    </lineage>
</organism>
<evidence type="ECO:0000313" key="1">
    <source>
        <dbReference type="EMBL" id="SBW23569.1"/>
    </source>
</evidence>
<dbReference type="Gene3D" id="3.20.10.10">
    <property type="entry name" value="D-amino Acid Aminotransferase, subunit A, domain 2"/>
    <property type="match status" value="1"/>
</dbReference>
<dbReference type="Pfam" id="PF01063">
    <property type="entry name" value="Aminotran_4"/>
    <property type="match status" value="1"/>
</dbReference>